<dbReference type="PROSITE" id="PS50943">
    <property type="entry name" value="HTH_CROC1"/>
    <property type="match status" value="1"/>
</dbReference>
<organism evidence="3 4">
    <name type="scientific">Schleiferilactobacillus harbinensis DSM 16991</name>
    <dbReference type="NCBI Taxonomy" id="1122147"/>
    <lineage>
        <taxon>Bacteria</taxon>
        <taxon>Bacillati</taxon>
        <taxon>Bacillota</taxon>
        <taxon>Bacilli</taxon>
        <taxon>Lactobacillales</taxon>
        <taxon>Lactobacillaceae</taxon>
        <taxon>Schleiferilactobacillus</taxon>
    </lineage>
</organism>
<dbReference type="PATRIC" id="fig|1122147.4.peg.1814"/>
<evidence type="ECO:0000256" key="1">
    <source>
        <dbReference type="ARBA" id="ARBA00007227"/>
    </source>
</evidence>
<dbReference type="RefSeq" id="WP_027829352.1">
    <property type="nucleotide sequence ID" value="NZ_AUEH01000054.1"/>
</dbReference>
<dbReference type="PANTHER" id="PTHR43236:SF1">
    <property type="entry name" value="BLL7220 PROTEIN"/>
    <property type="match status" value="1"/>
</dbReference>
<protein>
    <submittedName>
        <fullName evidence="3">Transcriptional regulator</fullName>
    </submittedName>
</protein>
<dbReference type="InterPro" id="IPR010982">
    <property type="entry name" value="Lambda_DNA-bd_dom_sf"/>
</dbReference>
<dbReference type="GO" id="GO:0003677">
    <property type="term" value="F:DNA binding"/>
    <property type="evidence" value="ECO:0007669"/>
    <property type="project" value="InterPro"/>
</dbReference>
<evidence type="ECO:0000313" key="3">
    <source>
        <dbReference type="EMBL" id="KRM28595.1"/>
    </source>
</evidence>
<accession>A0A0R1XPP3</accession>
<reference evidence="3 4" key="1">
    <citation type="journal article" date="2015" name="Genome Announc.">
        <title>Expanding the biotechnology potential of lactobacilli through comparative genomics of 213 strains and associated genera.</title>
        <authorList>
            <person name="Sun Z."/>
            <person name="Harris H.M."/>
            <person name="McCann A."/>
            <person name="Guo C."/>
            <person name="Argimon S."/>
            <person name="Zhang W."/>
            <person name="Yang X."/>
            <person name="Jeffery I.B."/>
            <person name="Cooney J.C."/>
            <person name="Kagawa T.F."/>
            <person name="Liu W."/>
            <person name="Song Y."/>
            <person name="Salvetti E."/>
            <person name="Wrobel A."/>
            <person name="Rasinkangas P."/>
            <person name="Parkhill J."/>
            <person name="Rea M.C."/>
            <person name="O'Sullivan O."/>
            <person name="Ritari J."/>
            <person name="Douillard F.P."/>
            <person name="Paul Ross R."/>
            <person name="Yang R."/>
            <person name="Briner A.E."/>
            <person name="Felis G.E."/>
            <person name="de Vos W.M."/>
            <person name="Barrangou R."/>
            <person name="Klaenhammer T.R."/>
            <person name="Caufield P.W."/>
            <person name="Cui Y."/>
            <person name="Zhang H."/>
            <person name="O'Toole P.W."/>
        </authorList>
    </citation>
    <scope>NUCLEOTIDE SEQUENCE [LARGE SCALE GENOMIC DNA]</scope>
    <source>
        <strain evidence="3 4">DSM 16991</strain>
    </source>
</reference>
<dbReference type="CDD" id="cd00093">
    <property type="entry name" value="HTH_XRE"/>
    <property type="match status" value="1"/>
</dbReference>
<sequence length="390" mass="44845">MFFGEKLRNLRELNGLSRKELADQLTVSEQAVWQYEAESMVPGIGVLNHLRQLFQVDTRYFFTKDRLTAVATEEHVAYRARDRESRKKTKLELAYINYLDNYLNYFERFLVSPTASIRALQRRIIALVQAHTELTDTVIAQAAEEARQFLGLTSNRDLMYVLEMSGIYIVEKDLGPVVDAYSTVTKDGRAFIVLGNIKKSAVRRNFDLAHELGHLLLHTTVDMATLTKVEHKLIEQQANMFASVFLMPVAAFKADFTNLRRRSNPDSYIELKQKYLVSIVALEYRAYKLGLLTYQENRYFFGQVHKKGYAALEPLDDQLAPVRPSRIKSLIQLLFSKQVLTVSDLGQTLHVTPAFIIRLFSLDANFFEPYMQHKQATFSSAEIIPLKRSV</sequence>
<dbReference type="Gene3D" id="1.10.10.2910">
    <property type="match status" value="1"/>
</dbReference>
<dbReference type="AlphaFoldDB" id="A0A0R1XPP3"/>
<dbReference type="eggNOG" id="COG2856">
    <property type="taxonomic scope" value="Bacteria"/>
</dbReference>
<dbReference type="EMBL" id="AZFW01000031">
    <property type="protein sequence ID" value="KRM28595.1"/>
    <property type="molecule type" value="Genomic_DNA"/>
</dbReference>
<comment type="caution">
    <text evidence="3">The sequence shown here is derived from an EMBL/GenBank/DDBJ whole genome shotgun (WGS) entry which is preliminary data.</text>
</comment>
<dbReference type="OrthoDB" id="9816277at2"/>
<evidence type="ECO:0000259" key="2">
    <source>
        <dbReference type="PROSITE" id="PS50943"/>
    </source>
</evidence>
<evidence type="ECO:0000313" key="4">
    <source>
        <dbReference type="Proteomes" id="UP000050949"/>
    </source>
</evidence>
<proteinExistence type="inferred from homology"/>
<dbReference type="InterPro" id="IPR001387">
    <property type="entry name" value="Cro/C1-type_HTH"/>
</dbReference>
<name>A0A0R1XPP3_9LACO</name>
<comment type="similarity">
    <text evidence="1">Belongs to the short-chain fatty acyl-CoA assimilation regulator (ScfR) family.</text>
</comment>
<dbReference type="SUPFAM" id="SSF47413">
    <property type="entry name" value="lambda repressor-like DNA-binding domains"/>
    <property type="match status" value="1"/>
</dbReference>
<feature type="domain" description="HTH cro/C1-type" evidence="2">
    <location>
        <begin position="7"/>
        <end position="61"/>
    </location>
</feature>
<dbReference type="InterPro" id="IPR010359">
    <property type="entry name" value="IrrE_HExxH"/>
</dbReference>
<gene>
    <name evidence="3" type="ORF">FC91_GL001755</name>
</gene>
<dbReference type="Gene3D" id="1.10.260.40">
    <property type="entry name" value="lambda repressor-like DNA-binding domains"/>
    <property type="match status" value="1"/>
</dbReference>
<dbReference type="Proteomes" id="UP000050949">
    <property type="component" value="Unassembled WGS sequence"/>
</dbReference>
<dbReference type="SMART" id="SM00530">
    <property type="entry name" value="HTH_XRE"/>
    <property type="match status" value="1"/>
</dbReference>
<dbReference type="Pfam" id="PF12844">
    <property type="entry name" value="HTH_19"/>
    <property type="match status" value="1"/>
</dbReference>
<dbReference type="Pfam" id="PF06114">
    <property type="entry name" value="Peptidase_M78"/>
    <property type="match status" value="1"/>
</dbReference>
<dbReference type="InterPro" id="IPR052345">
    <property type="entry name" value="Rad_response_metalloprotease"/>
</dbReference>
<dbReference type="PANTHER" id="PTHR43236">
    <property type="entry name" value="ANTITOXIN HIGA1"/>
    <property type="match status" value="1"/>
</dbReference>